<protein>
    <recommendedName>
        <fullName evidence="8">Spermidine/putrescine ABC transporter substrate-binding protein</fullName>
    </recommendedName>
</protein>
<reference evidence="6 7" key="1">
    <citation type="submission" date="2019-06" db="EMBL/GenBank/DDBJ databases">
        <title>Whole genome shotgun sequence of Vibrio comitans NBRC 102076.</title>
        <authorList>
            <person name="Hosoyama A."/>
            <person name="Uohara A."/>
            <person name="Ohji S."/>
            <person name="Ichikawa N."/>
        </authorList>
    </citation>
    <scope>NUCLEOTIDE SEQUENCE [LARGE SCALE GENOMIC DNA]</scope>
    <source>
        <strain evidence="6 7">NBRC 102076</strain>
    </source>
</reference>
<dbReference type="GO" id="GO:0019808">
    <property type="term" value="F:polyamine binding"/>
    <property type="evidence" value="ECO:0007669"/>
    <property type="project" value="InterPro"/>
</dbReference>
<evidence type="ECO:0008006" key="8">
    <source>
        <dbReference type="Google" id="ProtNLM"/>
    </source>
</evidence>
<evidence type="ECO:0000313" key="7">
    <source>
        <dbReference type="Proteomes" id="UP000318242"/>
    </source>
</evidence>
<dbReference type="EMBL" id="BJLH01000009">
    <property type="protein sequence ID" value="GEA60939.1"/>
    <property type="molecule type" value="Genomic_DNA"/>
</dbReference>
<dbReference type="AlphaFoldDB" id="A0A4Y3IN54"/>
<evidence type="ECO:0000313" key="6">
    <source>
        <dbReference type="EMBL" id="GEA60939.1"/>
    </source>
</evidence>
<keyword evidence="7" id="KW-1185">Reference proteome</keyword>
<feature type="chain" id="PRO_5021475023" description="Spermidine/putrescine ABC transporter substrate-binding protein" evidence="5">
    <location>
        <begin position="25"/>
        <end position="354"/>
    </location>
</feature>
<gene>
    <name evidence="6" type="ORF">VCO01S_21320</name>
</gene>
<feature type="signal peptide" evidence="5">
    <location>
        <begin position="1"/>
        <end position="24"/>
    </location>
</feature>
<comment type="subcellular location">
    <subcellularLocation>
        <location evidence="1">Periplasm</location>
    </subcellularLocation>
</comment>
<evidence type="ECO:0000256" key="5">
    <source>
        <dbReference type="SAM" id="SignalP"/>
    </source>
</evidence>
<dbReference type="Proteomes" id="UP000318242">
    <property type="component" value="Unassembled WGS sequence"/>
</dbReference>
<evidence type="ECO:0000256" key="3">
    <source>
        <dbReference type="ARBA" id="ARBA00022729"/>
    </source>
</evidence>
<keyword evidence="4" id="KW-0574">Periplasm</keyword>
<evidence type="ECO:0000256" key="2">
    <source>
        <dbReference type="ARBA" id="ARBA00022448"/>
    </source>
</evidence>
<dbReference type="InterPro" id="IPR001188">
    <property type="entry name" value="Sperm_putr-bd"/>
</dbReference>
<dbReference type="GO" id="GO:0042597">
    <property type="term" value="C:periplasmic space"/>
    <property type="evidence" value="ECO:0007669"/>
    <property type="project" value="UniProtKB-SubCell"/>
</dbReference>
<name>A0A4Y3IN54_9VIBR</name>
<dbReference type="PRINTS" id="PR00909">
    <property type="entry name" value="SPERMDNBNDNG"/>
</dbReference>
<accession>A0A4Y3IN54</accession>
<dbReference type="OrthoDB" id="9766989at2"/>
<dbReference type="Gene3D" id="3.40.190.10">
    <property type="entry name" value="Periplasmic binding protein-like II"/>
    <property type="match status" value="2"/>
</dbReference>
<keyword evidence="3 5" id="KW-0732">Signal</keyword>
<evidence type="ECO:0000256" key="1">
    <source>
        <dbReference type="ARBA" id="ARBA00004418"/>
    </source>
</evidence>
<dbReference type="SUPFAM" id="SSF53850">
    <property type="entry name" value="Periplasmic binding protein-like II"/>
    <property type="match status" value="1"/>
</dbReference>
<organism evidence="6 7">
    <name type="scientific">Vibrio comitans NBRC 102076</name>
    <dbReference type="NCBI Taxonomy" id="1219078"/>
    <lineage>
        <taxon>Bacteria</taxon>
        <taxon>Pseudomonadati</taxon>
        <taxon>Pseudomonadota</taxon>
        <taxon>Gammaproteobacteria</taxon>
        <taxon>Vibrionales</taxon>
        <taxon>Vibrionaceae</taxon>
        <taxon>Vibrio</taxon>
    </lineage>
</organism>
<keyword evidence="2" id="KW-0813">Transport</keyword>
<dbReference type="InterPro" id="IPR006059">
    <property type="entry name" value="SBP"/>
</dbReference>
<sequence length="354" mass="39573">MALLMRFTQTFALLSMFFSISVFSESEQTFEEETVDAITPRAVSIYLPKDLIPSTVLSEFTAQTGIVVEQRIYDIDTPHRISVTDYSAVDLTLIPYSHFPAQAEFNNHFKPIPKGTLSNAGSIKPELNRIELAPYFQYSLPLMVQGMGIATNSKMLPPSMLSHWIDLHDEQWTGQLLILDDAQTLVSIALLGMGYPINNATDTQLEQSKQWLLDMRNNAAFLSKHDPEMHFLSGQVSVGILSNDHAYIGNLEDADIAIEWPTEGAILDVYALSINIESDADEDALLLMNFLMDKTTQSQIALHSGLTPAVDGLSTESQLLQLLSAEAIENGHFKLNSPDSRQRYEQLFLEVKMR</sequence>
<dbReference type="GO" id="GO:0015846">
    <property type="term" value="P:polyamine transport"/>
    <property type="evidence" value="ECO:0007669"/>
    <property type="project" value="InterPro"/>
</dbReference>
<proteinExistence type="predicted"/>
<dbReference type="Pfam" id="PF13416">
    <property type="entry name" value="SBP_bac_8"/>
    <property type="match status" value="1"/>
</dbReference>
<dbReference type="PANTHER" id="PTHR30222">
    <property type="entry name" value="SPERMIDINE/PUTRESCINE-BINDING PERIPLASMIC PROTEIN"/>
    <property type="match status" value="1"/>
</dbReference>
<evidence type="ECO:0000256" key="4">
    <source>
        <dbReference type="ARBA" id="ARBA00022764"/>
    </source>
</evidence>
<comment type="caution">
    <text evidence="6">The sequence shown here is derived from an EMBL/GenBank/DDBJ whole genome shotgun (WGS) entry which is preliminary data.</text>
</comment>
<dbReference type="PANTHER" id="PTHR30222:SF17">
    <property type="entry name" value="SPERMIDINE_PUTRESCINE-BINDING PERIPLASMIC PROTEIN"/>
    <property type="match status" value="1"/>
</dbReference>